<dbReference type="PROSITE" id="PS50850">
    <property type="entry name" value="MFS"/>
    <property type="match status" value="1"/>
</dbReference>
<feature type="transmembrane region" description="Helical" evidence="7">
    <location>
        <begin position="108"/>
        <end position="127"/>
    </location>
</feature>
<comment type="subcellular location">
    <subcellularLocation>
        <location evidence="1">Cell inner membrane</location>
        <topology evidence="1">Multi-pass membrane protein</topology>
    </subcellularLocation>
</comment>
<evidence type="ECO:0000313" key="10">
    <source>
        <dbReference type="Proteomes" id="UP000535543"/>
    </source>
</evidence>
<reference evidence="9 10" key="2">
    <citation type="submission" date="2020-06" db="EMBL/GenBank/DDBJ databases">
        <title>Antribacter stalactiti gen. nov., sp. nov., a new member of the family Nacardiaceae isolated from a cave.</title>
        <authorList>
            <person name="Kim I.S."/>
        </authorList>
    </citation>
    <scope>NUCLEOTIDE SEQUENCE [LARGE SCALE GENOMIC DNA]</scope>
    <source>
        <strain evidence="9 10">YC2-7</strain>
    </source>
</reference>
<evidence type="ECO:0000256" key="4">
    <source>
        <dbReference type="ARBA" id="ARBA00022989"/>
    </source>
</evidence>
<comment type="caution">
    <text evidence="9">The sequence shown here is derived from an EMBL/GenBank/DDBJ whole genome shotgun (WGS) entry which is preliminary data.</text>
</comment>
<dbReference type="Pfam" id="PF07690">
    <property type="entry name" value="MFS_1"/>
    <property type="match status" value="1"/>
</dbReference>
<evidence type="ECO:0000256" key="7">
    <source>
        <dbReference type="SAM" id="Phobius"/>
    </source>
</evidence>
<feature type="transmembrane region" description="Helical" evidence="7">
    <location>
        <begin position="166"/>
        <end position="184"/>
    </location>
</feature>
<dbReference type="PANTHER" id="PTHR23501">
    <property type="entry name" value="MAJOR FACILITATOR SUPERFAMILY"/>
    <property type="match status" value="1"/>
</dbReference>
<feature type="domain" description="Major facilitator superfamily (MFS) profile" evidence="8">
    <location>
        <begin position="42"/>
        <end position="479"/>
    </location>
</feature>
<dbReference type="GO" id="GO:0022857">
    <property type="term" value="F:transmembrane transporter activity"/>
    <property type="evidence" value="ECO:0007669"/>
    <property type="project" value="InterPro"/>
</dbReference>
<dbReference type="SUPFAM" id="SSF103473">
    <property type="entry name" value="MFS general substrate transporter"/>
    <property type="match status" value="1"/>
</dbReference>
<gene>
    <name evidence="9" type="ORF">FGL95_21560</name>
</gene>
<feature type="transmembrane region" description="Helical" evidence="7">
    <location>
        <begin position="330"/>
        <end position="349"/>
    </location>
</feature>
<dbReference type="Gene3D" id="1.20.1720.10">
    <property type="entry name" value="Multidrug resistance protein D"/>
    <property type="match status" value="1"/>
</dbReference>
<feature type="transmembrane region" description="Helical" evidence="7">
    <location>
        <begin position="384"/>
        <end position="403"/>
    </location>
</feature>
<feature type="transmembrane region" description="Helical" evidence="7">
    <location>
        <begin position="456"/>
        <end position="473"/>
    </location>
</feature>
<feature type="transmembrane region" description="Helical" evidence="7">
    <location>
        <begin position="361"/>
        <end position="378"/>
    </location>
</feature>
<dbReference type="Proteomes" id="UP000535543">
    <property type="component" value="Unassembled WGS sequence"/>
</dbReference>
<reference evidence="9 10" key="1">
    <citation type="submission" date="2019-05" db="EMBL/GenBank/DDBJ databases">
        <authorList>
            <person name="Lee S.D."/>
        </authorList>
    </citation>
    <scope>NUCLEOTIDE SEQUENCE [LARGE SCALE GENOMIC DNA]</scope>
    <source>
        <strain evidence="9 10">YC2-7</strain>
    </source>
</reference>
<evidence type="ECO:0000256" key="6">
    <source>
        <dbReference type="SAM" id="MobiDB-lite"/>
    </source>
</evidence>
<feature type="transmembrane region" description="Helical" evidence="7">
    <location>
        <begin position="297"/>
        <end position="318"/>
    </location>
</feature>
<organism evidence="9 10">
    <name type="scientific">Antrihabitans stalactiti</name>
    <dbReference type="NCBI Taxonomy" id="2584121"/>
    <lineage>
        <taxon>Bacteria</taxon>
        <taxon>Bacillati</taxon>
        <taxon>Actinomycetota</taxon>
        <taxon>Actinomycetes</taxon>
        <taxon>Mycobacteriales</taxon>
        <taxon>Nocardiaceae</taxon>
        <taxon>Antrihabitans</taxon>
    </lineage>
</organism>
<feature type="transmembrane region" description="Helical" evidence="7">
    <location>
        <begin position="196"/>
        <end position="215"/>
    </location>
</feature>
<feature type="transmembrane region" description="Helical" evidence="7">
    <location>
        <begin position="133"/>
        <end position="154"/>
    </location>
</feature>
<evidence type="ECO:0000256" key="3">
    <source>
        <dbReference type="ARBA" id="ARBA00022692"/>
    </source>
</evidence>
<feature type="transmembrane region" description="Helical" evidence="7">
    <location>
        <begin position="77"/>
        <end position="96"/>
    </location>
</feature>
<name>A0A848KIL2_9NOCA</name>
<dbReference type="PANTHER" id="PTHR23501:SF191">
    <property type="entry name" value="VACUOLAR BASIC AMINO ACID TRANSPORTER 4"/>
    <property type="match status" value="1"/>
</dbReference>
<feature type="transmembrane region" description="Helical" evidence="7">
    <location>
        <begin position="260"/>
        <end position="276"/>
    </location>
</feature>
<keyword evidence="5 7" id="KW-0472">Membrane</keyword>
<dbReference type="EMBL" id="VCQU01000008">
    <property type="protein sequence ID" value="NMN97628.1"/>
    <property type="molecule type" value="Genomic_DNA"/>
</dbReference>
<keyword evidence="4 7" id="KW-1133">Transmembrane helix</keyword>
<feature type="region of interest" description="Disordered" evidence="6">
    <location>
        <begin position="1"/>
        <end position="32"/>
    </location>
</feature>
<sequence>MAGGSIHRTVHRGRIGGDQRGADPAGTNRRTVTSADGFDRKLFAPLISGAVLNPVNSTIISVALVPIGVAFGQPASSTAWLISSLYLATAVGQPVVGRLIDVYGPRRLFLPATAMVGLAGVIGTVAPNLWVLVVARVVLGFGTCAGYPAAMRLIRDESDRTGKDSPALVLTVLSISTQTIAVIGPSLGGLLIEVGGWRATFAINIPLAVFAFVLAARRFPKSTPPVGEKRSLDLDLVGMATFAGALVALLLFLMDPRVEDWYLVVAALVLAAAFTARELSCAHPFIDLRILGSNRPLLITYGRALLAYVVSYSFLYGYTQWLEHGRGLSASQTGLATLPLFLTGILVSFATGRRKGVRGKLVVAAVAQIAGCTLLLALHSSSPVWLLLVVALAFGIPQGLGSLALQNSVYHQANPADIGASAGLLRTSSYLGAIISAAAQGAFYGEAATTVGMHNLAFLLIGVGVVFLLITVFDRSLTKIDTRPEMETTRA</sequence>
<evidence type="ECO:0000259" key="8">
    <source>
        <dbReference type="PROSITE" id="PS50850"/>
    </source>
</evidence>
<accession>A0A848KIL2</accession>
<feature type="transmembrane region" description="Helical" evidence="7">
    <location>
        <begin position="424"/>
        <end position="444"/>
    </location>
</feature>
<feature type="transmembrane region" description="Helical" evidence="7">
    <location>
        <begin position="236"/>
        <end position="254"/>
    </location>
</feature>
<protein>
    <submittedName>
        <fullName evidence="9">MFS transporter</fullName>
    </submittedName>
</protein>
<dbReference type="GO" id="GO:0005886">
    <property type="term" value="C:plasma membrane"/>
    <property type="evidence" value="ECO:0007669"/>
    <property type="project" value="UniProtKB-SubCell"/>
</dbReference>
<keyword evidence="10" id="KW-1185">Reference proteome</keyword>
<evidence type="ECO:0000256" key="5">
    <source>
        <dbReference type="ARBA" id="ARBA00023136"/>
    </source>
</evidence>
<feature type="transmembrane region" description="Helical" evidence="7">
    <location>
        <begin position="50"/>
        <end position="71"/>
    </location>
</feature>
<evidence type="ECO:0000313" key="9">
    <source>
        <dbReference type="EMBL" id="NMN97628.1"/>
    </source>
</evidence>
<dbReference type="InterPro" id="IPR011701">
    <property type="entry name" value="MFS"/>
</dbReference>
<dbReference type="InterPro" id="IPR036259">
    <property type="entry name" value="MFS_trans_sf"/>
</dbReference>
<dbReference type="AlphaFoldDB" id="A0A848KIL2"/>
<keyword evidence="3 7" id="KW-0812">Transmembrane</keyword>
<proteinExistence type="predicted"/>
<dbReference type="InterPro" id="IPR020846">
    <property type="entry name" value="MFS_dom"/>
</dbReference>
<evidence type="ECO:0000256" key="1">
    <source>
        <dbReference type="ARBA" id="ARBA00004429"/>
    </source>
</evidence>
<evidence type="ECO:0000256" key="2">
    <source>
        <dbReference type="ARBA" id="ARBA00022448"/>
    </source>
</evidence>
<dbReference type="Gene3D" id="1.20.1250.20">
    <property type="entry name" value="MFS general substrate transporter like domains"/>
    <property type="match status" value="1"/>
</dbReference>
<keyword evidence="2" id="KW-0813">Transport</keyword>